<organism evidence="1 2">
    <name type="scientific">Deinococcus multiflagellatus</name>
    <dbReference type="NCBI Taxonomy" id="1656887"/>
    <lineage>
        <taxon>Bacteria</taxon>
        <taxon>Thermotogati</taxon>
        <taxon>Deinococcota</taxon>
        <taxon>Deinococci</taxon>
        <taxon>Deinococcales</taxon>
        <taxon>Deinococcaceae</taxon>
        <taxon>Deinococcus</taxon>
    </lineage>
</organism>
<protein>
    <submittedName>
        <fullName evidence="1">Uncharacterized protein</fullName>
    </submittedName>
</protein>
<gene>
    <name evidence="1" type="ORF">ACFP90_06490</name>
</gene>
<evidence type="ECO:0000313" key="2">
    <source>
        <dbReference type="Proteomes" id="UP001596317"/>
    </source>
</evidence>
<sequence length="162" mass="16853">MKGLALTLVMGVVGGREGFLGTATPPLSTAICQPGGCVLLGRQTLQTESGLSFVEYLVALRPLKLPLRFGMNEQGQIQWAEASLAGHSPSAAELPVLVRFVHAATGRWVSAAQIGRCFKAAQQKPAGARSATLVELNHAGVVCVTGGPHSPFKLAAFQGSPH</sequence>
<dbReference type="RefSeq" id="WP_380054848.1">
    <property type="nucleotide sequence ID" value="NZ_JBHSWB010000001.1"/>
</dbReference>
<dbReference type="Proteomes" id="UP001596317">
    <property type="component" value="Unassembled WGS sequence"/>
</dbReference>
<comment type="caution">
    <text evidence="1">The sequence shown here is derived from an EMBL/GenBank/DDBJ whole genome shotgun (WGS) entry which is preliminary data.</text>
</comment>
<dbReference type="EMBL" id="JBHSWB010000001">
    <property type="protein sequence ID" value="MFC6660033.1"/>
    <property type="molecule type" value="Genomic_DNA"/>
</dbReference>
<proteinExistence type="predicted"/>
<reference evidence="2" key="1">
    <citation type="journal article" date="2019" name="Int. J. Syst. Evol. Microbiol.">
        <title>The Global Catalogue of Microorganisms (GCM) 10K type strain sequencing project: providing services to taxonomists for standard genome sequencing and annotation.</title>
        <authorList>
            <consortium name="The Broad Institute Genomics Platform"/>
            <consortium name="The Broad Institute Genome Sequencing Center for Infectious Disease"/>
            <person name="Wu L."/>
            <person name="Ma J."/>
        </authorList>
    </citation>
    <scope>NUCLEOTIDE SEQUENCE [LARGE SCALE GENOMIC DNA]</scope>
    <source>
        <strain evidence="2">CCUG 63830</strain>
    </source>
</reference>
<evidence type="ECO:0000313" key="1">
    <source>
        <dbReference type="EMBL" id="MFC6660033.1"/>
    </source>
</evidence>
<name>A0ABW1ZHP8_9DEIO</name>
<accession>A0ABW1ZHP8</accession>
<keyword evidence="2" id="KW-1185">Reference proteome</keyword>